<accession>A0A0A1DQ20</accession>
<evidence type="ECO:0000313" key="2">
    <source>
        <dbReference type="Proteomes" id="UP000030300"/>
    </source>
</evidence>
<proteinExistence type="predicted"/>
<dbReference type="KEGG" id="psim:KR76_13210"/>
<dbReference type="EMBL" id="CP009896">
    <property type="protein sequence ID" value="AIY17475.1"/>
    <property type="molecule type" value="Genomic_DNA"/>
</dbReference>
<reference evidence="1 2" key="1">
    <citation type="journal article" date="2015" name="Genome Announc.">
        <title>Complete Genome Sequence of Steroid-Transforming Nocardioides simplex VKM Ac-2033D.</title>
        <authorList>
            <person name="Shtratnikova V.Y."/>
            <person name="Schelkunov M.I."/>
            <person name="Pekov Y.A."/>
            <person name="Fokina V.V."/>
            <person name="Logacheva M.D."/>
            <person name="Sokolov S.L."/>
            <person name="Bragin E.Y."/>
            <person name="Ashapkin V.V."/>
            <person name="Donova M.V."/>
        </authorList>
    </citation>
    <scope>NUCLEOTIDE SEQUENCE [LARGE SCALE GENOMIC DNA]</scope>
    <source>
        <strain evidence="1 2">VKM Ac-2033D</strain>
    </source>
</reference>
<dbReference type="eggNOG" id="ENOG5031YTN">
    <property type="taxonomic scope" value="Bacteria"/>
</dbReference>
<evidence type="ECO:0000313" key="1">
    <source>
        <dbReference type="EMBL" id="AIY17475.1"/>
    </source>
</evidence>
<protein>
    <submittedName>
        <fullName evidence="1">Uncharacterized protein</fullName>
    </submittedName>
</protein>
<dbReference type="Proteomes" id="UP000030300">
    <property type="component" value="Chromosome"/>
</dbReference>
<gene>
    <name evidence="1" type="ORF">KR76_13210</name>
</gene>
<dbReference type="GeneID" id="96609827"/>
<name>A0A0A1DQ20_NOCSI</name>
<keyword evidence="2" id="KW-1185">Reference proteome</keyword>
<organism evidence="1 2">
    <name type="scientific">Nocardioides simplex</name>
    <name type="common">Arthrobacter simplex</name>
    <dbReference type="NCBI Taxonomy" id="2045"/>
    <lineage>
        <taxon>Bacteria</taxon>
        <taxon>Bacillati</taxon>
        <taxon>Actinomycetota</taxon>
        <taxon>Actinomycetes</taxon>
        <taxon>Propionibacteriales</taxon>
        <taxon>Nocardioidaceae</taxon>
        <taxon>Pimelobacter</taxon>
    </lineage>
</organism>
<dbReference type="RefSeq" id="WP_038678872.1">
    <property type="nucleotide sequence ID" value="NZ_BJMC01000009.1"/>
</dbReference>
<dbReference type="HOGENOM" id="CLU_1081125_0_0_11"/>
<sequence length="257" mass="27472">MAPPEWKQYSPDPQRRSDGFDPADTAGRPEITPYAAPAELPYVRTVEERTVRRGPQGAGSKLLVLFLLAVVVVGGIVIGRADRDPGPGEVVPRLAAEPERPGPSPMGAQGFGRLLAALQERQGSTLVFQAVLHDSYAELTVPFATPVARGDQRAIELFWDGTRLSDRGDTSGRMAPHDLADLAGTDLAGLCATARALLTAADSCYLIIARPDPASTQRTLISAWAGAPFDASAMVRFDRHGRKVDQTVSRPQPDGPE</sequence>
<dbReference type="AlphaFoldDB" id="A0A0A1DQ20"/>
<dbReference type="OrthoDB" id="3743682at2"/>